<dbReference type="GO" id="GO:0006072">
    <property type="term" value="P:glycerol-3-phosphate metabolic process"/>
    <property type="evidence" value="ECO:0007669"/>
    <property type="project" value="TreeGrafter"/>
</dbReference>
<dbReference type="Pfam" id="PF01553">
    <property type="entry name" value="Acyltransferase"/>
    <property type="match status" value="1"/>
</dbReference>
<comment type="similarity">
    <text evidence="2">Belongs to the GPAT/DAPAT family.</text>
</comment>
<feature type="region of interest" description="Disordered" evidence="6">
    <location>
        <begin position="877"/>
        <end position="920"/>
    </location>
</feature>
<accession>A0A0E0S6M3</accession>
<proteinExistence type="inferred from homology"/>
<evidence type="ECO:0000259" key="7">
    <source>
        <dbReference type="SMART" id="SM00563"/>
    </source>
</evidence>
<dbReference type="GO" id="GO:0004366">
    <property type="term" value="F:glycerol-3-phosphate O-acyltransferase activity"/>
    <property type="evidence" value="ECO:0007669"/>
    <property type="project" value="TreeGrafter"/>
</dbReference>
<dbReference type="EnsemblFungi" id="CEF79148">
    <property type="protein sequence ID" value="CEF79148"/>
    <property type="gene ID" value="FGRRES_04186_M"/>
</dbReference>
<keyword evidence="5" id="KW-0012">Acyltransferase</keyword>
<evidence type="ECO:0000256" key="2">
    <source>
        <dbReference type="ARBA" id="ARBA00007937"/>
    </source>
</evidence>
<evidence type="ECO:0000256" key="3">
    <source>
        <dbReference type="ARBA" id="ARBA00022679"/>
    </source>
</evidence>
<reference evidence="8" key="3">
    <citation type="submission" date="2017-01" db="UniProtKB">
        <authorList>
            <consortium name="EnsemblFungi"/>
        </authorList>
    </citation>
    <scope>IDENTIFICATION</scope>
    <source>
        <strain evidence="8">PH-1 / ATCC MYA-4620 / FGSC 9075 / NRRL 31084</strain>
    </source>
</reference>
<dbReference type="InterPro" id="IPR002123">
    <property type="entry name" value="Plipid/glycerol_acylTrfase"/>
</dbReference>
<dbReference type="SUPFAM" id="SSF69593">
    <property type="entry name" value="Glycerol-3-phosphate (1)-acyltransferase"/>
    <property type="match status" value="1"/>
</dbReference>
<evidence type="ECO:0000256" key="6">
    <source>
        <dbReference type="SAM" id="MobiDB-lite"/>
    </source>
</evidence>
<comment type="subcellular location">
    <subcellularLocation>
        <location evidence="1">Endomembrane system</location>
        <topology evidence="1">Peripheral membrane protein</topology>
    </subcellularLocation>
</comment>
<feature type="region of interest" description="Disordered" evidence="6">
    <location>
        <begin position="78"/>
        <end position="98"/>
    </location>
</feature>
<protein>
    <recommendedName>
        <fullName evidence="7">Phospholipid/glycerol acyltransferase domain-containing protein</fullName>
    </recommendedName>
</protein>
<dbReference type="GO" id="GO:0008654">
    <property type="term" value="P:phospholipid biosynthetic process"/>
    <property type="evidence" value="ECO:0007669"/>
    <property type="project" value="TreeGrafter"/>
</dbReference>
<organism evidence="8">
    <name type="scientific">Gibberella zeae (strain ATCC MYA-4620 / CBS 123657 / FGSC 9075 / NRRL 31084 / PH-1)</name>
    <name type="common">Wheat head blight fungus</name>
    <name type="synonym">Fusarium graminearum</name>
    <dbReference type="NCBI Taxonomy" id="229533"/>
    <lineage>
        <taxon>Eukaryota</taxon>
        <taxon>Fungi</taxon>
        <taxon>Dikarya</taxon>
        <taxon>Ascomycota</taxon>
        <taxon>Pezizomycotina</taxon>
        <taxon>Sordariomycetes</taxon>
        <taxon>Hypocreomycetidae</taxon>
        <taxon>Hypocreales</taxon>
        <taxon>Nectriaceae</taxon>
        <taxon>Fusarium</taxon>
    </lineage>
</organism>
<dbReference type="GO" id="GO:0031966">
    <property type="term" value="C:mitochondrial membrane"/>
    <property type="evidence" value="ECO:0007669"/>
    <property type="project" value="TreeGrafter"/>
</dbReference>
<dbReference type="InterPro" id="IPR045520">
    <property type="entry name" value="GPAT/DHAPAT_C"/>
</dbReference>
<dbReference type="Pfam" id="PF19277">
    <property type="entry name" value="GPAT_C"/>
    <property type="match status" value="1"/>
</dbReference>
<accession>A0A098DJL8</accession>
<reference evidence="8" key="2">
    <citation type="journal article" date="2010" name="Nature">
        <title>Comparative genomics reveals mobile pathogenicity chromosomes in Fusarium.</title>
        <authorList>
            <person name="Ma L.J."/>
            <person name="van der Does H.C."/>
            <person name="Borkovich K.A."/>
            <person name="Coleman J.J."/>
            <person name="Daboussi M.J."/>
            <person name="Di Pietro A."/>
            <person name="Dufresne M."/>
            <person name="Freitag M."/>
            <person name="Grabherr M."/>
            <person name="Henrissat B."/>
            <person name="Houterman P.M."/>
            <person name="Kang S."/>
            <person name="Shim W.B."/>
            <person name="Woloshuk C."/>
            <person name="Xie X."/>
            <person name="Xu J.R."/>
            <person name="Antoniw J."/>
            <person name="Baker S.E."/>
            <person name="Bluhm B.H."/>
            <person name="Breakspear A."/>
            <person name="Brown D.W."/>
            <person name="Butchko R.A."/>
            <person name="Chapman S."/>
            <person name="Coulson R."/>
            <person name="Coutinho P.M."/>
            <person name="Danchin E.G."/>
            <person name="Diener A."/>
            <person name="Gale L.R."/>
            <person name="Gardiner D.M."/>
            <person name="Goff S."/>
            <person name="Hammond-Kosack K.E."/>
            <person name="Hilburn K."/>
            <person name="Hua-Van A."/>
            <person name="Jonkers W."/>
            <person name="Kazan K."/>
            <person name="Kodira C.D."/>
            <person name="Koehrsen M."/>
            <person name="Kumar L."/>
            <person name="Lee Y.H."/>
            <person name="Li L."/>
            <person name="Manners J.M."/>
            <person name="Miranda-Saavedra D."/>
            <person name="Mukherjee M."/>
            <person name="Park G."/>
            <person name="Park J."/>
            <person name="Park S.Y."/>
            <person name="Proctor R.H."/>
            <person name="Regev A."/>
            <person name="Ruiz-Roldan M.C."/>
            <person name="Sain D."/>
            <person name="Sakthikumar S."/>
            <person name="Sykes S."/>
            <person name="Schwartz D.C."/>
            <person name="Turgeon B.G."/>
            <person name="Wapinski I."/>
            <person name="Yoder O."/>
            <person name="Young S."/>
            <person name="Zeng Q."/>
            <person name="Zhou S."/>
            <person name="Galagan J."/>
            <person name="Cuomo C.A."/>
            <person name="Kistler H.C."/>
            <person name="Rep M."/>
        </authorList>
    </citation>
    <scope>GENOME REANNOTATION</scope>
    <source>
        <strain evidence="8">PH-1 / ATCC MYA-4620 / FGSC 9075 / NRRL 31084</strain>
    </source>
</reference>
<gene>
    <name evidence="8" type="primary">FG04186.1</name>
</gene>
<feature type="domain" description="Phospholipid/glycerol acyltransferase" evidence="7">
    <location>
        <begin position="297"/>
        <end position="424"/>
    </location>
</feature>
<dbReference type="GO" id="GO:0019432">
    <property type="term" value="P:triglyceride biosynthetic process"/>
    <property type="evidence" value="ECO:0007669"/>
    <property type="project" value="TreeGrafter"/>
</dbReference>
<keyword evidence="3" id="KW-0808">Transferase</keyword>
<feature type="compositionally biased region" description="Basic and acidic residues" evidence="6">
    <location>
        <begin position="895"/>
        <end position="920"/>
    </location>
</feature>
<keyword evidence="4" id="KW-0472">Membrane</keyword>
<dbReference type="AlphaFoldDB" id="A0A098DJL8"/>
<dbReference type="EMBL" id="HG970333">
    <property type="status" value="NOT_ANNOTATED_CDS"/>
    <property type="molecule type" value="Genomic_DNA"/>
</dbReference>
<dbReference type="SMART" id="SM00563">
    <property type="entry name" value="PlsC"/>
    <property type="match status" value="1"/>
</dbReference>
<evidence type="ECO:0000256" key="1">
    <source>
        <dbReference type="ARBA" id="ARBA00004184"/>
    </source>
</evidence>
<evidence type="ECO:0000256" key="5">
    <source>
        <dbReference type="ARBA" id="ARBA00023315"/>
    </source>
</evidence>
<sequence length="920" mass="104201">MSPLVQYHSRLGYELALFDLTCVLFNTQSKHQLFLEFEQVRSTRYHFNSYIGSLNCDGAFDIKPQLIAVNTEVHSRPNYSNTKHPVMSHNDTDTDSTANSAPDLQILGDEVTLQPSGFVEPSKKIPEGKEEALMDKFASFRSEPLQFLREVSLYVSGQGWRAYDNVIGQPVFYSGFSENMKNMVLSAPLLQQRISQLAEHRVAIEERDGLLPKDSKDYGAKRSQRLNEIESGLQQLADKWTEDMICKMESKAFIRGAYYLATQLLTRAYHQGIHVSSEEVLRLRKVAEVAAQKKQSIIFLPSHRSHVDYVSLQLICYRLGLTLPVVVAGDNLNIPVLGEFLQHAGAMWIRRAFGDDVLYTTLVQSYIDTLLQEGYNFECFIEGGRSRTGKLLPPKFGILSFVLDSILSGRVQDAIICPVSTQYDKVIETEGYVTELLGMPKKKENLADFLSGGSSVLSLRLGRVDVRFHEPWSLRGFLDDQLSKLPSIPRGLDTDHQRPEVRAVREKLLRTMGYQVLSDINDVSVVMPTALIGTVLLTLRGRGVGKEELKRRVTWLTERVRAKGGRVAHFGNAPLTEIIERGLEVLGKDLIGMVDGLAEPTYYAVDRFQLSFYRNMTIHLFIYEALVSAAMYSRVKRGGGPQMQDMSFDELREQVFFLSSLFRGEFIFSSEGLDTNLDRTLRGLEADNVIRVDRDAEGNVTMVGLAEQERKAGRENYDFYCFLIWPFVEATWLAAVSLMGLTPPLGQNEDTWIEQSKTHNSAQLLGKTLYHQGDLSYFEAVNKETLKNSYMRFEQDQLLHVVKSKDSKIPPRVQLDVSWRTPRDPKTGALLAEGKLWDFTEKIAKSRREGKNRRDGATVSGRVLRLTDELGRKLWEETVEGERSGKGKVPSTLSNEEKEAFGKSVREGKKKREERARAHL</sequence>
<evidence type="ECO:0000313" key="8">
    <source>
        <dbReference type="EnsemblFungi" id="CEF79148"/>
    </source>
</evidence>
<dbReference type="GO" id="GO:0012505">
    <property type="term" value="C:endomembrane system"/>
    <property type="evidence" value="ECO:0007669"/>
    <property type="project" value="UniProtKB-SubCell"/>
</dbReference>
<dbReference type="PANTHER" id="PTHR12563">
    <property type="entry name" value="GLYCEROL-3-PHOSPHATE ACYLTRANSFERASE"/>
    <property type="match status" value="1"/>
</dbReference>
<evidence type="ECO:0000256" key="4">
    <source>
        <dbReference type="ARBA" id="ARBA00023136"/>
    </source>
</evidence>
<name>A0A098DJL8_GIBZE</name>
<reference evidence="8" key="1">
    <citation type="journal article" date="2007" name="Science">
        <title>The Fusarium graminearum genome reveals a link between localized polymorphism and pathogen specialization.</title>
        <authorList>
            <person name="Cuomo C.A."/>
            <person name="Gueldener U."/>
            <person name="Xu J.-R."/>
            <person name="Trail F."/>
            <person name="Turgeon B.G."/>
            <person name="Di Pietro A."/>
            <person name="Walton J.D."/>
            <person name="Ma L.-J."/>
            <person name="Baker S.E."/>
            <person name="Rep M."/>
            <person name="Adam G."/>
            <person name="Antoniw J."/>
            <person name="Baldwin T."/>
            <person name="Calvo S.E."/>
            <person name="Chang Y.-L."/>
            <person name="DeCaprio D."/>
            <person name="Gale L.R."/>
            <person name="Gnerre S."/>
            <person name="Goswami R.S."/>
            <person name="Hammond-Kosack K."/>
            <person name="Harris L.J."/>
            <person name="Hilburn K."/>
            <person name="Kennell J.C."/>
            <person name="Kroken S."/>
            <person name="Magnuson J.K."/>
            <person name="Mannhaupt G."/>
            <person name="Mauceli E.W."/>
            <person name="Mewes H.-W."/>
            <person name="Mitterbauer R."/>
            <person name="Muehlbauer G."/>
            <person name="Muensterkoetter M."/>
            <person name="Nelson D."/>
            <person name="O'Donnell K."/>
            <person name="Ouellet T."/>
            <person name="Qi W."/>
            <person name="Quesneville H."/>
            <person name="Roncero M.I.G."/>
            <person name="Seong K.-Y."/>
            <person name="Tetko I.V."/>
            <person name="Urban M."/>
            <person name="Waalwijk C."/>
            <person name="Ward T.J."/>
            <person name="Yao J."/>
            <person name="Birren B.W."/>
            <person name="Kistler H.C."/>
        </authorList>
    </citation>
    <scope>NUCLEOTIDE SEQUENCE [LARGE SCALE GENOMIC DNA]</scope>
    <source>
        <strain evidence="8">PH-1 / ATCC MYA-4620 / FGSC 9075 / NRRL 31084</strain>
    </source>
</reference>
<dbReference type="InterPro" id="IPR041728">
    <property type="entry name" value="GPAT/DHAPAT_LPLAT"/>
</dbReference>
<dbReference type="CDD" id="cd07993">
    <property type="entry name" value="LPLAT_DHAPAT-like"/>
    <property type="match status" value="1"/>
</dbReference>
<dbReference type="GO" id="GO:0006631">
    <property type="term" value="P:fatty acid metabolic process"/>
    <property type="evidence" value="ECO:0007669"/>
    <property type="project" value="TreeGrafter"/>
</dbReference>
<dbReference type="InterPro" id="IPR022284">
    <property type="entry name" value="GPAT/DHAPAT"/>
</dbReference>
<dbReference type="PANTHER" id="PTHR12563:SF17">
    <property type="entry name" value="DIHYDROXYACETONE PHOSPHATE ACYLTRANSFERASE"/>
    <property type="match status" value="1"/>
</dbReference>